<feature type="domain" description="Sacsin/Nov" evidence="2">
    <location>
        <begin position="32"/>
        <end position="83"/>
    </location>
</feature>
<dbReference type="Proteomes" id="UP000290572">
    <property type="component" value="Unassembled WGS sequence"/>
</dbReference>
<accession>A0A498NVH7</accession>
<feature type="region of interest" description="Disordered" evidence="1">
    <location>
        <begin position="1"/>
        <end position="21"/>
    </location>
</feature>
<dbReference type="PANTHER" id="PTHR46919">
    <property type="entry name" value="ZINC FINGER, C3HC4 TYPE (RING FINGER) FAMILY PROTEIN"/>
    <property type="match status" value="1"/>
</dbReference>
<sequence length="111" mass="12210">MKTASAEGCGTTGITGSLENKEGNTAICNFDLAGPVLYAFNDAAFTEEDWEGIQRVGRSIKQDDPTKVGRFGIGFNSVYHITGRNCVTEKHVLKQYHRFPSKWKKQGPNGL</sequence>
<comment type="caution">
    <text evidence="3">The sequence shown here is derived from an EMBL/GenBank/DDBJ whole genome shotgun (WGS) entry which is preliminary data.</text>
</comment>
<name>A0A498NVH7_LABRO</name>
<proteinExistence type="predicted"/>
<dbReference type="Pfam" id="PF25794">
    <property type="entry name" value="SACS"/>
    <property type="match status" value="1"/>
</dbReference>
<evidence type="ECO:0000259" key="2">
    <source>
        <dbReference type="Pfam" id="PF25794"/>
    </source>
</evidence>
<dbReference type="InterPro" id="IPR036890">
    <property type="entry name" value="HATPase_C_sf"/>
</dbReference>
<organism evidence="3 4">
    <name type="scientific">Labeo rohita</name>
    <name type="common">Indian major carp</name>
    <name type="synonym">Cyprinus rohita</name>
    <dbReference type="NCBI Taxonomy" id="84645"/>
    <lineage>
        <taxon>Eukaryota</taxon>
        <taxon>Metazoa</taxon>
        <taxon>Chordata</taxon>
        <taxon>Craniata</taxon>
        <taxon>Vertebrata</taxon>
        <taxon>Euteleostomi</taxon>
        <taxon>Actinopterygii</taxon>
        <taxon>Neopterygii</taxon>
        <taxon>Teleostei</taxon>
        <taxon>Ostariophysi</taxon>
        <taxon>Cypriniformes</taxon>
        <taxon>Cyprinidae</taxon>
        <taxon>Labeoninae</taxon>
        <taxon>Labeonini</taxon>
        <taxon>Labeo</taxon>
    </lineage>
</organism>
<protein>
    <submittedName>
        <fullName evidence="3">Sacsin-like protein</fullName>
    </submittedName>
</protein>
<dbReference type="AlphaFoldDB" id="A0A498NVH7"/>
<evidence type="ECO:0000313" key="4">
    <source>
        <dbReference type="Proteomes" id="UP000290572"/>
    </source>
</evidence>
<evidence type="ECO:0000313" key="3">
    <source>
        <dbReference type="EMBL" id="RXN35738.1"/>
    </source>
</evidence>
<evidence type="ECO:0000256" key="1">
    <source>
        <dbReference type="SAM" id="MobiDB-lite"/>
    </source>
</evidence>
<keyword evidence="4" id="KW-1185">Reference proteome</keyword>
<reference evidence="3 4" key="1">
    <citation type="submission" date="2018-03" db="EMBL/GenBank/DDBJ databases">
        <title>Draft genome sequence of Rohu Carp (Labeo rohita).</title>
        <authorList>
            <person name="Das P."/>
            <person name="Kushwaha B."/>
            <person name="Joshi C.G."/>
            <person name="Kumar D."/>
            <person name="Nagpure N.S."/>
            <person name="Sahoo L."/>
            <person name="Das S.P."/>
            <person name="Bit A."/>
            <person name="Patnaik S."/>
            <person name="Meher P.K."/>
            <person name="Jayasankar P."/>
            <person name="Koringa P.G."/>
            <person name="Patel N.V."/>
            <person name="Hinsu A.T."/>
            <person name="Kumar R."/>
            <person name="Pandey M."/>
            <person name="Agarwal S."/>
            <person name="Srivastava S."/>
            <person name="Singh M."/>
            <person name="Iquebal M.A."/>
            <person name="Jaiswal S."/>
            <person name="Angadi U.B."/>
            <person name="Kumar N."/>
            <person name="Raza M."/>
            <person name="Shah T.M."/>
            <person name="Rai A."/>
            <person name="Jena J.K."/>
        </authorList>
    </citation>
    <scope>NUCLEOTIDE SEQUENCE [LARGE SCALE GENOMIC DNA]</scope>
    <source>
        <strain evidence="3">DASCIFA01</strain>
        <tissue evidence="3">Testis</tissue>
    </source>
</reference>
<dbReference type="PANTHER" id="PTHR46919:SF2">
    <property type="entry name" value="SACSIN"/>
    <property type="match status" value="1"/>
</dbReference>
<dbReference type="SUPFAM" id="SSF55874">
    <property type="entry name" value="ATPase domain of HSP90 chaperone/DNA topoisomerase II/histidine kinase"/>
    <property type="match status" value="1"/>
</dbReference>
<dbReference type="EMBL" id="QBIY01011071">
    <property type="protein sequence ID" value="RXN35738.1"/>
    <property type="molecule type" value="Genomic_DNA"/>
</dbReference>
<gene>
    <name evidence="3" type="ORF">ROHU_003582</name>
</gene>
<dbReference type="InterPro" id="IPR058210">
    <property type="entry name" value="SACS/Nov_dom"/>
</dbReference>
<dbReference type="STRING" id="84645.A0A498NVH7"/>